<feature type="domain" description="KRAB" evidence="1">
    <location>
        <begin position="12"/>
        <end position="84"/>
    </location>
</feature>
<evidence type="ECO:0000259" key="1">
    <source>
        <dbReference type="PROSITE" id="PS50805"/>
    </source>
</evidence>
<organism evidence="2 4">
    <name type="scientific">Octodon degus</name>
    <name type="common">Degu</name>
    <name type="synonym">Sciurus degus</name>
    <dbReference type="NCBI Taxonomy" id="10160"/>
    <lineage>
        <taxon>Eukaryota</taxon>
        <taxon>Metazoa</taxon>
        <taxon>Chordata</taxon>
        <taxon>Craniata</taxon>
        <taxon>Vertebrata</taxon>
        <taxon>Euteleostomi</taxon>
        <taxon>Mammalia</taxon>
        <taxon>Eutheria</taxon>
        <taxon>Euarchontoglires</taxon>
        <taxon>Glires</taxon>
        <taxon>Rodentia</taxon>
        <taxon>Hystricomorpha</taxon>
        <taxon>Octodontidae</taxon>
        <taxon>Octodon</taxon>
    </lineage>
</organism>
<name>A0A6P6D8V3_OCTDE</name>
<dbReference type="PROSITE" id="PS50805">
    <property type="entry name" value="KRAB"/>
    <property type="match status" value="1"/>
</dbReference>
<dbReference type="RefSeq" id="XP_023556523.1">
    <property type="nucleotide sequence ID" value="XM_023700755.1"/>
</dbReference>
<dbReference type="RefSeq" id="XP_023556520.1">
    <property type="nucleotide sequence ID" value="XM_023700752.1"/>
</dbReference>
<dbReference type="GeneID" id="111812501"/>
<sequence>MMAGVSKPKDLEILDDVEMPFSENEWASLTSVGNALYAEVMAENCKTVASLAAASIDRPDANLALEEERDALIQRGWEVGLAEYITKLRRYTRLIYRHFIQYDERFLEILSVEQTRQKLVVDLF</sequence>
<dbReference type="SMART" id="SM00349">
    <property type="entry name" value="KRAB"/>
    <property type="match status" value="1"/>
</dbReference>
<protein>
    <submittedName>
        <fullName evidence="3 4">Zinc finger protein 30 homolog</fullName>
    </submittedName>
</protein>
<dbReference type="Pfam" id="PF01352">
    <property type="entry name" value="KRAB"/>
    <property type="match status" value="1"/>
</dbReference>
<accession>A0A6P6D8V3</accession>
<dbReference type="AlphaFoldDB" id="A0A6P6D8V3"/>
<proteinExistence type="predicted"/>
<dbReference type="GO" id="GO:0006355">
    <property type="term" value="P:regulation of DNA-templated transcription"/>
    <property type="evidence" value="ECO:0007669"/>
    <property type="project" value="InterPro"/>
</dbReference>
<evidence type="ECO:0000313" key="2">
    <source>
        <dbReference type="Proteomes" id="UP000515203"/>
    </source>
</evidence>
<dbReference type="SUPFAM" id="SSF109640">
    <property type="entry name" value="KRAB domain (Kruppel-associated box)"/>
    <property type="match status" value="1"/>
</dbReference>
<dbReference type="Proteomes" id="UP000515203">
    <property type="component" value="Unplaced"/>
</dbReference>
<reference evidence="3 4" key="1">
    <citation type="submission" date="2025-04" db="UniProtKB">
        <authorList>
            <consortium name="RefSeq"/>
        </authorList>
    </citation>
    <scope>IDENTIFICATION</scope>
</reference>
<evidence type="ECO:0000313" key="4">
    <source>
        <dbReference type="RefSeq" id="XP_023556521.1"/>
    </source>
</evidence>
<dbReference type="RefSeq" id="XP_023556521.1">
    <property type="nucleotide sequence ID" value="XM_023700753.1"/>
</dbReference>
<dbReference type="InterPro" id="IPR001909">
    <property type="entry name" value="KRAB"/>
</dbReference>
<evidence type="ECO:0000313" key="5">
    <source>
        <dbReference type="RefSeq" id="XP_023556523.1"/>
    </source>
</evidence>
<dbReference type="InterPro" id="IPR036051">
    <property type="entry name" value="KRAB_dom_sf"/>
</dbReference>
<gene>
    <name evidence="3 4 5" type="primary">LOC111812501</name>
</gene>
<evidence type="ECO:0000313" key="3">
    <source>
        <dbReference type="RefSeq" id="XP_023556520.1"/>
    </source>
</evidence>
<keyword evidence="2" id="KW-1185">Reference proteome</keyword>
<dbReference type="Gene3D" id="6.10.140.140">
    <property type="match status" value="1"/>
</dbReference>